<dbReference type="RefSeq" id="WP_156907003.1">
    <property type="nucleotide sequence ID" value="NZ_AP019840.1"/>
</dbReference>
<evidence type="ECO:0000313" key="2">
    <source>
        <dbReference type="Proteomes" id="UP000422644"/>
    </source>
</evidence>
<keyword evidence="2" id="KW-1185">Reference proteome</keyword>
<proteinExistence type="predicted"/>
<dbReference type="EMBL" id="AP019831">
    <property type="protein sequence ID" value="BBM46195.1"/>
    <property type="molecule type" value="Genomic_DNA"/>
</dbReference>
<gene>
    <name evidence="1" type="ORF">JMUB3870_2328</name>
</gene>
<organism evidence="1 2">
    <name type="scientific">Leptotrichia trevisanii</name>
    <dbReference type="NCBI Taxonomy" id="109328"/>
    <lineage>
        <taxon>Bacteria</taxon>
        <taxon>Fusobacteriati</taxon>
        <taxon>Fusobacteriota</taxon>
        <taxon>Fusobacteriia</taxon>
        <taxon>Fusobacteriales</taxon>
        <taxon>Leptotrichiaceae</taxon>
        <taxon>Leptotrichia</taxon>
    </lineage>
</organism>
<protein>
    <submittedName>
        <fullName evidence="1">Putative transposase</fullName>
    </submittedName>
</protein>
<evidence type="ECO:0000313" key="1">
    <source>
        <dbReference type="EMBL" id="BBM46195.1"/>
    </source>
</evidence>
<accession>A0A510K6X1</accession>
<name>A0A510K6X1_9FUSO</name>
<dbReference type="AlphaFoldDB" id="A0A510K6X1"/>
<reference evidence="1 2" key="1">
    <citation type="submission" date="2019-07" db="EMBL/GenBank/DDBJ databases">
        <title>Complete Genome Sequence of Leptotrichia trevisanii Strain JMUB3870.</title>
        <authorList>
            <person name="Watanabe S."/>
            <person name="Cui L."/>
        </authorList>
    </citation>
    <scope>NUCLEOTIDE SEQUENCE [LARGE SCALE GENOMIC DNA]</scope>
    <source>
        <strain evidence="1 2">JMUB3870</strain>
    </source>
</reference>
<sequence>MHIKIYGNKNSYSKTDKDATFMRMKEDYMKNGQAETCIQFTDRREF</sequence>
<dbReference type="Proteomes" id="UP000422644">
    <property type="component" value="Chromosome"/>
</dbReference>